<feature type="domain" description="AAA+ ATPase" evidence="1">
    <location>
        <begin position="24"/>
        <end position="133"/>
    </location>
</feature>
<evidence type="ECO:0000313" key="2">
    <source>
        <dbReference type="EMBL" id="PHY89771.1"/>
    </source>
</evidence>
<dbReference type="SMART" id="SM00382">
    <property type="entry name" value="AAA"/>
    <property type="match status" value="1"/>
</dbReference>
<protein>
    <submittedName>
        <fullName evidence="2">Transformation system protein</fullName>
    </submittedName>
</protein>
<dbReference type="Proteomes" id="UP000237472">
    <property type="component" value="Unassembled WGS sequence"/>
</dbReference>
<dbReference type="AlphaFoldDB" id="A0A2G4QZP8"/>
<evidence type="ECO:0000259" key="1">
    <source>
        <dbReference type="SMART" id="SM00382"/>
    </source>
</evidence>
<sequence>MSEFVCIKNQEQILKRLNELSVAKKGLICLYGKSGSGKSVILERFARQKNTLKITEIFKDKEQLKDFLSALKLEKSMLLFDEVGLYGEDLFELLRLYSDEALIILSSHKKLKIFTKEHFKSRILAEFELKNLEKKELFDYVKEKHGIELDQKELRFVFKICKHNLRNVDKLLKSFKELQAFLDKKRFYILRLSALENHLLG</sequence>
<dbReference type="Gene3D" id="3.40.50.300">
    <property type="entry name" value="P-loop containing nucleotide triphosphate hydrolases"/>
    <property type="match status" value="1"/>
</dbReference>
<evidence type="ECO:0000313" key="3">
    <source>
        <dbReference type="Proteomes" id="UP000237472"/>
    </source>
</evidence>
<dbReference type="InterPro" id="IPR003593">
    <property type="entry name" value="AAA+_ATPase"/>
</dbReference>
<gene>
    <name evidence="2" type="ORF">AA994_07355</name>
</gene>
<name>A0A2G4QZP8_9BACT</name>
<dbReference type="RefSeq" id="WP_099462481.1">
    <property type="nucleotide sequence ID" value="NZ_LDWY01000086.1"/>
</dbReference>
<accession>A0A2G4QZP8</accession>
<dbReference type="SUPFAM" id="SSF52540">
    <property type="entry name" value="P-loop containing nucleoside triphosphate hydrolases"/>
    <property type="match status" value="1"/>
</dbReference>
<comment type="caution">
    <text evidence="2">The sequence shown here is derived from an EMBL/GenBank/DDBJ whole genome shotgun (WGS) entry which is preliminary data.</text>
</comment>
<dbReference type="InterPro" id="IPR027417">
    <property type="entry name" value="P-loop_NTPase"/>
</dbReference>
<organism evidence="2 3">
    <name type="scientific">Campylobacter vulpis</name>
    <dbReference type="NCBI Taxonomy" id="1655500"/>
    <lineage>
        <taxon>Bacteria</taxon>
        <taxon>Pseudomonadati</taxon>
        <taxon>Campylobacterota</taxon>
        <taxon>Epsilonproteobacteria</taxon>
        <taxon>Campylobacterales</taxon>
        <taxon>Campylobacteraceae</taxon>
        <taxon>Campylobacter</taxon>
    </lineage>
</organism>
<dbReference type="EMBL" id="LDWY01000086">
    <property type="protein sequence ID" value="PHY89771.1"/>
    <property type="molecule type" value="Genomic_DNA"/>
</dbReference>
<dbReference type="OrthoDB" id="5362266at2"/>
<reference evidence="3" key="1">
    <citation type="submission" date="2015-06" db="EMBL/GenBank/DDBJ databases">
        <authorList>
            <person name="Parisi A."/>
            <person name="Chiara M."/>
            <person name="Florio D."/>
            <person name="Miccolupo A."/>
            <person name="Manzari C."/>
            <person name="Mion D."/>
            <person name="Caruso M."/>
            <person name="D'erchia A.M."/>
            <person name="Zanoni R."/>
        </authorList>
    </citation>
    <scope>NUCLEOTIDE SEQUENCE [LARGE SCALE GENOMIC DNA]</scope>
    <source>
        <strain evidence="3">73/13</strain>
    </source>
</reference>
<proteinExistence type="predicted"/>